<organism evidence="3 4">
    <name type="scientific">Angustibacter aerolatus</name>
    <dbReference type="NCBI Taxonomy" id="1162965"/>
    <lineage>
        <taxon>Bacteria</taxon>
        <taxon>Bacillati</taxon>
        <taxon>Actinomycetota</taxon>
        <taxon>Actinomycetes</taxon>
        <taxon>Kineosporiales</taxon>
        <taxon>Kineosporiaceae</taxon>
    </lineage>
</organism>
<name>A0ABQ6JC80_9ACTN</name>
<keyword evidence="4" id="KW-1185">Reference proteome</keyword>
<dbReference type="InterPro" id="IPR019099">
    <property type="entry name" value="Uncharacterised_PGPGW_TM"/>
</dbReference>
<dbReference type="EMBL" id="BSUZ01000001">
    <property type="protein sequence ID" value="GMA85216.1"/>
    <property type="molecule type" value="Genomic_DNA"/>
</dbReference>
<accession>A0ABQ6JC80</accession>
<sequence length="163" mass="17783">MSSQGTGDGRTTAVATDPADRPAATGPDGEPDRWRWRARVKANPATRKVYRFAVGFVGVFLILLAGATGWLPGPGGIPLALVGLAVLASEFEWAHRLLEWVKDRLRRGRDWMQAKPVWFQRLSVVVTVLLVVGAIYLYLLSLGVPGWLPDQVSNALVRVPGLD</sequence>
<evidence type="ECO:0000313" key="3">
    <source>
        <dbReference type="EMBL" id="GMA85216.1"/>
    </source>
</evidence>
<comment type="caution">
    <text evidence="3">The sequence shown here is derived from an EMBL/GenBank/DDBJ whole genome shotgun (WGS) entry which is preliminary data.</text>
</comment>
<protein>
    <recommendedName>
        <fullName evidence="5">TIGR02611 family protein</fullName>
    </recommendedName>
</protein>
<feature type="region of interest" description="Disordered" evidence="1">
    <location>
        <begin position="1"/>
        <end position="32"/>
    </location>
</feature>
<feature type="transmembrane region" description="Helical" evidence="2">
    <location>
        <begin position="118"/>
        <end position="139"/>
    </location>
</feature>
<feature type="transmembrane region" description="Helical" evidence="2">
    <location>
        <begin position="49"/>
        <end position="71"/>
    </location>
</feature>
<keyword evidence="2" id="KW-1133">Transmembrane helix</keyword>
<evidence type="ECO:0000256" key="2">
    <source>
        <dbReference type="SAM" id="Phobius"/>
    </source>
</evidence>
<proteinExistence type="predicted"/>
<evidence type="ECO:0000256" key="1">
    <source>
        <dbReference type="SAM" id="MobiDB-lite"/>
    </source>
</evidence>
<dbReference type="Pfam" id="PF09656">
    <property type="entry name" value="PGPGW"/>
    <property type="match status" value="1"/>
</dbReference>
<keyword evidence="2" id="KW-0812">Transmembrane</keyword>
<evidence type="ECO:0008006" key="5">
    <source>
        <dbReference type="Google" id="ProtNLM"/>
    </source>
</evidence>
<feature type="transmembrane region" description="Helical" evidence="2">
    <location>
        <begin position="77"/>
        <end position="98"/>
    </location>
</feature>
<gene>
    <name evidence="3" type="ORF">GCM10025868_04660</name>
</gene>
<evidence type="ECO:0000313" key="4">
    <source>
        <dbReference type="Proteomes" id="UP001157017"/>
    </source>
</evidence>
<dbReference type="Proteomes" id="UP001157017">
    <property type="component" value="Unassembled WGS sequence"/>
</dbReference>
<keyword evidence="2" id="KW-0472">Membrane</keyword>
<reference evidence="4" key="1">
    <citation type="journal article" date="2019" name="Int. J. Syst. Evol. Microbiol.">
        <title>The Global Catalogue of Microorganisms (GCM) 10K type strain sequencing project: providing services to taxonomists for standard genome sequencing and annotation.</title>
        <authorList>
            <consortium name="The Broad Institute Genomics Platform"/>
            <consortium name="The Broad Institute Genome Sequencing Center for Infectious Disease"/>
            <person name="Wu L."/>
            <person name="Ma J."/>
        </authorList>
    </citation>
    <scope>NUCLEOTIDE SEQUENCE [LARGE SCALE GENOMIC DNA]</scope>
    <source>
        <strain evidence="4">NBRC 108730</strain>
    </source>
</reference>